<dbReference type="InterPro" id="IPR036291">
    <property type="entry name" value="NAD(P)-bd_dom_sf"/>
</dbReference>
<comment type="caution">
    <text evidence="1">The sequence shown here is derived from an EMBL/GenBank/DDBJ whole genome shotgun (WGS) entry which is preliminary data.</text>
</comment>
<gene>
    <name evidence="1" type="ORF">D5H75_19950</name>
</gene>
<name>A0A3A4AVH6_9ACTN</name>
<proteinExistence type="predicted"/>
<evidence type="ECO:0000313" key="1">
    <source>
        <dbReference type="EMBL" id="RJL31324.1"/>
    </source>
</evidence>
<dbReference type="Gene3D" id="3.40.50.720">
    <property type="entry name" value="NAD(P)-binding Rossmann-like Domain"/>
    <property type="match status" value="1"/>
</dbReference>
<dbReference type="AlphaFoldDB" id="A0A3A4AVH6"/>
<dbReference type="Proteomes" id="UP000265768">
    <property type="component" value="Unassembled WGS sequence"/>
</dbReference>
<dbReference type="EMBL" id="QZEY01000007">
    <property type="protein sequence ID" value="RJL31324.1"/>
    <property type="molecule type" value="Genomic_DNA"/>
</dbReference>
<dbReference type="Gene3D" id="3.90.25.10">
    <property type="entry name" value="UDP-galactose 4-epimerase, domain 1"/>
    <property type="match status" value="1"/>
</dbReference>
<evidence type="ECO:0000313" key="2">
    <source>
        <dbReference type="Proteomes" id="UP000265768"/>
    </source>
</evidence>
<dbReference type="PANTHER" id="PTHR43162:SF1">
    <property type="entry name" value="PRESTALK A DIFFERENTIATION PROTEIN A"/>
    <property type="match status" value="1"/>
</dbReference>
<protein>
    <submittedName>
        <fullName evidence="1">NmrA family transcriptional regulator</fullName>
    </submittedName>
</protein>
<dbReference type="PANTHER" id="PTHR43162">
    <property type="match status" value="1"/>
</dbReference>
<accession>A0A3A4AVH6</accession>
<organism evidence="1 2">
    <name type="scientific">Bailinhaonella thermotolerans</name>
    <dbReference type="NCBI Taxonomy" id="1070861"/>
    <lineage>
        <taxon>Bacteria</taxon>
        <taxon>Bacillati</taxon>
        <taxon>Actinomycetota</taxon>
        <taxon>Actinomycetes</taxon>
        <taxon>Streptosporangiales</taxon>
        <taxon>Streptosporangiaceae</taxon>
        <taxon>Bailinhaonella</taxon>
    </lineage>
</organism>
<dbReference type="OrthoDB" id="4457504at2"/>
<sequence>MVRLSDPLKTEDMTQNTILVVGGTGKTGRRVAERLTARGLDTRIGSRSGEPPFDWNDPGTWEAAFRGVTAAYVTYQPDLAFPGAAEAIEAASRVAVASGVRRLVLLSGRGEEDARVSERGVTGSGAEWTVIRAAWFNQNFSESHLLAPVLSGEIALPAGDVPEPFVDADDIADVAVAALTEDGHAGRVYELSGPRLLTFADAAAEIAAASGRAVRYVPVSPDEYTKALIGHGVPAEEAEALTGLFTRVLDGRNAHLSDGVRQALGREPADFADYARRTAATGVWRG</sequence>
<dbReference type="SUPFAM" id="SSF51735">
    <property type="entry name" value="NAD(P)-binding Rossmann-fold domains"/>
    <property type="match status" value="1"/>
</dbReference>
<keyword evidence="2" id="KW-1185">Reference proteome</keyword>
<reference evidence="1 2" key="1">
    <citation type="submission" date="2018-09" db="EMBL/GenBank/DDBJ databases">
        <title>YIM 75507 draft genome.</title>
        <authorList>
            <person name="Tang S."/>
            <person name="Feng Y."/>
        </authorList>
    </citation>
    <scope>NUCLEOTIDE SEQUENCE [LARGE SCALE GENOMIC DNA]</scope>
    <source>
        <strain evidence="1 2">YIM 75507</strain>
    </source>
</reference>
<dbReference type="InterPro" id="IPR051604">
    <property type="entry name" value="Ergot_Alk_Oxidoreductase"/>
</dbReference>